<gene>
    <name evidence="2" type="ORF">C9I57_31535</name>
</gene>
<dbReference type="RefSeq" id="WP_107154431.1">
    <property type="nucleotide sequence ID" value="NZ_PYUC01000029.1"/>
</dbReference>
<name>A0A2T3XJX6_9BURK</name>
<dbReference type="GO" id="GO:0051920">
    <property type="term" value="F:peroxiredoxin activity"/>
    <property type="evidence" value="ECO:0007669"/>
    <property type="project" value="InterPro"/>
</dbReference>
<protein>
    <submittedName>
        <fullName evidence="2">Carboxymuconolactone decarboxylase family protein</fullName>
    </submittedName>
</protein>
<comment type="caution">
    <text evidence="2">The sequence shown here is derived from an EMBL/GenBank/DDBJ whole genome shotgun (WGS) entry which is preliminary data.</text>
</comment>
<evidence type="ECO:0000313" key="2">
    <source>
        <dbReference type="EMBL" id="PTB16821.1"/>
    </source>
</evidence>
<dbReference type="PANTHER" id="PTHR33570:SF2">
    <property type="entry name" value="CARBOXYMUCONOLACTONE DECARBOXYLASE-LIKE DOMAIN-CONTAINING PROTEIN"/>
    <property type="match status" value="1"/>
</dbReference>
<dbReference type="PANTHER" id="PTHR33570">
    <property type="entry name" value="4-CARBOXYMUCONOLACTONE DECARBOXYLASE FAMILY PROTEIN"/>
    <property type="match status" value="1"/>
</dbReference>
<evidence type="ECO:0000313" key="3">
    <source>
        <dbReference type="Proteomes" id="UP000240638"/>
    </source>
</evidence>
<proteinExistence type="predicted"/>
<dbReference type="AlphaFoldDB" id="A0A2T3XJX6"/>
<dbReference type="Pfam" id="PF02627">
    <property type="entry name" value="CMD"/>
    <property type="match status" value="1"/>
</dbReference>
<dbReference type="InterPro" id="IPR052512">
    <property type="entry name" value="4CMD/NDH-1_regulator"/>
</dbReference>
<organism evidence="2 3">
    <name type="scientific">Trinickia symbiotica</name>
    <dbReference type="NCBI Taxonomy" id="863227"/>
    <lineage>
        <taxon>Bacteria</taxon>
        <taxon>Pseudomonadati</taxon>
        <taxon>Pseudomonadota</taxon>
        <taxon>Betaproteobacteria</taxon>
        <taxon>Burkholderiales</taxon>
        <taxon>Burkholderiaceae</taxon>
        <taxon>Trinickia</taxon>
    </lineage>
</organism>
<evidence type="ECO:0000259" key="1">
    <source>
        <dbReference type="Pfam" id="PF02627"/>
    </source>
</evidence>
<dbReference type="Proteomes" id="UP000240638">
    <property type="component" value="Unassembled WGS sequence"/>
</dbReference>
<dbReference type="EMBL" id="PYUC01000029">
    <property type="protein sequence ID" value="PTB16821.1"/>
    <property type="molecule type" value="Genomic_DNA"/>
</dbReference>
<dbReference type="SUPFAM" id="SSF69118">
    <property type="entry name" value="AhpD-like"/>
    <property type="match status" value="1"/>
</dbReference>
<accession>A0A2T3XJX6</accession>
<feature type="domain" description="Carboxymuconolactone decarboxylase-like" evidence="1">
    <location>
        <begin position="39"/>
        <end position="123"/>
    </location>
</feature>
<sequence length="130" mass="14468">MEQEKGSLSSGVSAGQRELDESYHPAHVASLRALKGFCPDYFSIIEEFGLGNLWQRPGLTARDKELVVFSTLITQGDTEVQLRQHVHTALKRGMKFEEILECIILLAVYVGVPRTLNAIQIVRSELAEVA</sequence>
<reference evidence="2 3" key="1">
    <citation type="submission" date="2018-03" db="EMBL/GenBank/DDBJ databases">
        <title>Whole genome analyses suggest that Burkholderia sensu lato contains two further novel genera in the rhizoxinica-symbiotica group Mycetohabitans gen. nov., and Trinickia gen. nov.: implications for the evolution of diazotrophy and nodulation in the Burkholderiaceae.</title>
        <authorList>
            <person name="Estrada De Los Santos P."/>
            <person name="Palmer M."/>
            <person name="Chavez-Ramirez B."/>
            <person name="Steenkamp E.T."/>
            <person name="Hirsch A.M."/>
            <person name="Manyaka P."/>
            <person name="Maluk M."/>
            <person name="Lafos M."/>
            <person name="Crook M."/>
            <person name="Gross E."/>
            <person name="Simon M.F."/>
            <person name="Bueno Dos Reis Junior F."/>
            <person name="Poole P.S."/>
            <person name="Venter S.N."/>
            <person name="James E.K."/>
        </authorList>
    </citation>
    <scope>NUCLEOTIDE SEQUENCE [LARGE SCALE GENOMIC DNA]</scope>
    <source>
        <strain evidence="2 3">JPY-366</strain>
    </source>
</reference>
<dbReference type="InterPro" id="IPR003779">
    <property type="entry name" value="CMD-like"/>
</dbReference>
<dbReference type="InterPro" id="IPR029032">
    <property type="entry name" value="AhpD-like"/>
</dbReference>
<dbReference type="Gene3D" id="1.20.1290.10">
    <property type="entry name" value="AhpD-like"/>
    <property type="match status" value="1"/>
</dbReference>